<gene>
    <name evidence="5" type="ORF">YK48G_08840</name>
</gene>
<protein>
    <recommendedName>
        <fullName evidence="4">HTH araC/xylS-type domain-containing protein</fullName>
    </recommendedName>
</protein>
<dbReference type="Proteomes" id="UP000604765">
    <property type="component" value="Unassembled WGS sequence"/>
</dbReference>
<reference evidence="5 6" key="1">
    <citation type="journal article" date="2021" name="Int. J. Syst. Evol. Microbiol.">
        <title>Lentilactobacillus fungorum sp. nov., isolated from spent mushroom substrates.</title>
        <authorList>
            <person name="Tohno M."/>
            <person name="Tanizawa Y."/>
            <person name="Kojima Y."/>
            <person name="Sakamoto M."/>
            <person name="Ohkuma M."/>
            <person name="Kobayashi H."/>
        </authorList>
    </citation>
    <scope>NUCLEOTIDE SEQUENCE [LARGE SCALE GENOMIC DNA]</scope>
    <source>
        <strain evidence="5 6">YK48G</strain>
    </source>
</reference>
<dbReference type="PANTHER" id="PTHR43280">
    <property type="entry name" value="ARAC-FAMILY TRANSCRIPTIONAL REGULATOR"/>
    <property type="match status" value="1"/>
</dbReference>
<dbReference type="Gene3D" id="1.10.10.60">
    <property type="entry name" value="Homeodomain-like"/>
    <property type="match status" value="1"/>
</dbReference>
<dbReference type="PRINTS" id="PR00032">
    <property type="entry name" value="HTHARAC"/>
</dbReference>
<keyword evidence="1" id="KW-0805">Transcription regulation</keyword>
<evidence type="ECO:0000259" key="4">
    <source>
        <dbReference type="PROSITE" id="PS01124"/>
    </source>
</evidence>
<evidence type="ECO:0000256" key="2">
    <source>
        <dbReference type="ARBA" id="ARBA00023125"/>
    </source>
</evidence>
<dbReference type="PROSITE" id="PS01124">
    <property type="entry name" value="HTH_ARAC_FAMILY_2"/>
    <property type="match status" value="1"/>
</dbReference>
<dbReference type="InterPro" id="IPR018060">
    <property type="entry name" value="HTH_AraC"/>
</dbReference>
<name>A0ABQ3VZY6_9LACO</name>
<dbReference type="RefSeq" id="WP_203629502.1">
    <property type="nucleotide sequence ID" value="NZ_BNJR01000008.1"/>
</dbReference>
<dbReference type="PANTHER" id="PTHR43280:SF2">
    <property type="entry name" value="HTH-TYPE TRANSCRIPTIONAL REGULATOR EXSA"/>
    <property type="match status" value="1"/>
</dbReference>
<evidence type="ECO:0000256" key="1">
    <source>
        <dbReference type="ARBA" id="ARBA00023015"/>
    </source>
</evidence>
<dbReference type="Pfam" id="PF12833">
    <property type="entry name" value="HTH_18"/>
    <property type="match status" value="1"/>
</dbReference>
<feature type="domain" description="HTH araC/xylS-type" evidence="4">
    <location>
        <begin position="193"/>
        <end position="291"/>
    </location>
</feature>
<sequence length="293" mass="34694">MYLQFQCPPLPYFVVAGQTLFRAGDVHERRILKNVFDLILVTQGRLYLQDEADKYSLGKNDYVILAPNRLHYGFRPCEEDTRIAWLHFAAAGNVDRVRQPKIEIRKKANRRKYYSKDIFNLYLPVYKRLSEKDQQYLIQNMVNLSDVDVNHKLREKRFSRPQIDQLVEQQLFLNIIAAIYVQSSISPQDSLATQVYNFIESHYDHPFSLTEISQRFLYSKPYIINSVKQAYGQTPQQLHRQIRLEKAERMLIESTQSIDEISEKLGYASSSYFIKQFKSRYHQTPLAYRHHSN</sequence>
<dbReference type="InterPro" id="IPR020449">
    <property type="entry name" value="Tscrpt_reg_AraC-type_HTH"/>
</dbReference>
<evidence type="ECO:0000256" key="3">
    <source>
        <dbReference type="ARBA" id="ARBA00023163"/>
    </source>
</evidence>
<dbReference type="EMBL" id="BNJR01000008">
    <property type="protein sequence ID" value="GHP13459.1"/>
    <property type="molecule type" value="Genomic_DNA"/>
</dbReference>
<dbReference type="InterPro" id="IPR009057">
    <property type="entry name" value="Homeodomain-like_sf"/>
</dbReference>
<organism evidence="5 6">
    <name type="scientific">Lentilactobacillus fungorum</name>
    <dbReference type="NCBI Taxonomy" id="2201250"/>
    <lineage>
        <taxon>Bacteria</taxon>
        <taxon>Bacillati</taxon>
        <taxon>Bacillota</taxon>
        <taxon>Bacilli</taxon>
        <taxon>Lactobacillales</taxon>
        <taxon>Lactobacillaceae</taxon>
        <taxon>Lentilactobacillus</taxon>
    </lineage>
</organism>
<dbReference type="InterPro" id="IPR037923">
    <property type="entry name" value="HTH-like"/>
</dbReference>
<evidence type="ECO:0000313" key="6">
    <source>
        <dbReference type="Proteomes" id="UP000604765"/>
    </source>
</evidence>
<dbReference type="SUPFAM" id="SSF51215">
    <property type="entry name" value="Regulatory protein AraC"/>
    <property type="match status" value="1"/>
</dbReference>
<keyword evidence="2" id="KW-0238">DNA-binding</keyword>
<comment type="caution">
    <text evidence="5">The sequence shown here is derived from an EMBL/GenBank/DDBJ whole genome shotgun (WGS) entry which is preliminary data.</text>
</comment>
<proteinExistence type="predicted"/>
<keyword evidence="6" id="KW-1185">Reference proteome</keyword>
<dbReference type="SUPFAM" id="SSF46689">
    <property type="entry name" value="Homeodomain-like"/>
    <property type="match status" value="1"/>
</dbReference>
<evidence type="ECO:0000313" key="5">
    <source>
        <dbReference type="EMBL" id="GHP13459.1"/>
    </source>
</evidence>
<accession>A0ABQ3VZY6</accession>
<dbReference type="SMART" id="SM00342">
    <property type="entry name" value="HTH_ARAC"/>
    <property type="match status" value="1"/>
</dbReference>
<keyword evidence="3" id="KW-0804">Transcription</keyword>